<proteinExistence type="predicted"/>
<protein>
    <recommendedName>
        <fullName evidence="3">Mycofactocin</fullName>
    </recommendedName>
</protein>
<dbReference type="eggNOG" id="ENOG5031XI5">
    <property type="taxonomic scope" value="Bacteria"/>
</dbReference>
<accession>C0ZVX0</accession>
<dbReference type="NCBIfam" id="TIGR03969">
    <property type="entry name" value="mycofactocin"/>
    <property type="match status" value="1"/>
</dbReference>
<dbReference type="AlphaFoldDB" id="C0ZVX0"/>
<reference evidence="1 2" key="2">
    <citation type="journal article" date="2006" name="Environ. Microbiol.">
        <title>Sequence analysis of three plasmids harboured in Rhodococcus erythropolis strain PR4.</title>
        <authorList>
            <person name="Sekine M."/>
            <person name="Tanikawa S."/>
            <person name="Omata S."/>
            <person name="Saito M."/>
            <person name="Fujisawa T."/>
            <person name="Tsukatani N."/>
            <person name="Tajima T."/>
            <person name="Sekigawa T."/>
            <person name="Kosugi H."/>
            <person name="Matsuo Y."/>
            <person name="Nishiko R."/>
            <person name="Imamura K."/>
            <person name="Ito M."/>
            <person name="Narita H."/>
            <person name="Tago S."/>
            <person name="Fujita N."/>
            <person name="Harayama S."/>
        </authorList>
    </citation>
    <scope>NUCLEOTIDE SEQUENCE [LARGE SCALE GENOMIC DNA]</scope>
    <source>
        <strain evidence="2">PR4 / NBRC 100887</strain>
    </source>
</reference>
<dbReference type="EMBL" id="AP008957">
    <property type="protein sequence ID" value="BAH32505.1"/>
    <property type="molecule type" value="Genomic_DNA"/>
</dbReference>
<dbReference type="InterPro" id="IPR023988">
    <property type="entry name" value="MftA"/>
</dbReference>
<dbReference type="Pfam" id="PF23709">
    <property type="entry name" value="MftA"/>
    <property type="match status" value="1"/>
</dbReference>
<name>C0ZVX0_RHOE4</name>
<evidence type="ECO:0000313" key="1">
    <source>
        <dbReference type="EMBL" id="BAH32505.1"/>
    </source>
</evidence>
<gene>
    <name evidence="1" type="ordered locus">RER_17970</name>
</gene>
<sequence>MTTNSQVGSLIYRLPDGVRPQEESMSDRDNKALENDLVEESLVEEVSIDGMCGVY</sequence>
<evidence type="ECO:0000313" key="2">
    <source>
        <dbReference type="Proteomes" id="UP000002204"/>
    </source>
</evidence>
<organism evidence="1 2">
    <name type="scientific">Rhodococcus erythropolis (strain PR4 / NBRC 100887)</name>
    <dbReference type="NCBI Taxonomy" id="234621"/>
    <lineage>
        <taxon>Bacteria</taxon>
        <taxon>Bacillati</taxon>
        <taxon>Actinomycetota</taxon>
        <taxon>Actinomycetes</taxon>
        <taxon>Mycobacteriales</taxon>
        <taxon>Nocardiaceae</taxon>
        <taxon>Rhodococcus</taxon>
        <taxon>Rhodococcus erythropolis group</taxon>
    </lineage>
</organism>
<dbReference type="HOGENOM" id="CLU_3029428_0_0_11"/>
<dbReference type="Proteomes" id="UP000002204">
    <property type="component" value="Chromosome"/>
</dbReference>
<dbReference type="KEGG" id="rer:RER_17970"/>
<reference evidence="2" key="1">
    <citation type="submission" date="2005-03" db="EMBL/GenBank/DDBJ databases">
        <title>Comparison of the complete genome sequences of Rhodococcus erythropolis PR4 and Rhodococcus opacus B4.</title>
        <authorList>
            <person name="Takarada H."/>
            <person name="Sekine M."/>
            <person name="Hosoyama A."/>
            <person name="Yamada R."/>
            <person name="Fujisawa T."/>
            <person name="Omata S."/>
            <person name="Shimizu A."/>
            <person name="Tsukatani N."/>
            <person name="Tanikawa S."/>
            <person name="Fujita N."/>
            <person name="Harayama S."/>
        </authorList>
    </citation>
    <scope>NUCLEOTIDE SEQUENCE [LARGE SCALE GENOMIC DNA]</scope>
    <source>
        <strain evidence="2">PR4 / NBRC 100887</strain>
    </source>
</reference>
<evidence type="ECO:0008006" key="3">
    <source>
        <dbReference type="Google" id="ProtNLM"/>
    </source>
</evidence>